<protein>
    <submittedName>
        <fullName evidence="4">Uncharacterized protein</fullName>
    </submittedName>
</protein>
<dbReference type="SUPFAM" id="SSF51322">
    <property type="entry name" value="Cyanovirin-N"/>
    <property type="match status" value="1"/>
</dbReference>
<feature type="region of interest" description="Disordered" evidence="1">
    <location>
        <begin position="1"/>
        <end position="135"/>
    </location>
</feature>
<feature type="compositionally biased region" description="Low complexity" evidence="1">
    <location>
        <begin position="40"/>
        <end position="51"/>
    </location>
</feature>
<feature type="compositionally biased region" description="Basic residues" evidence="1">
    <location>
        <begin position="180"/>
        <end position="197"/>
    </location>
</feature>
<feature type="domain" description="Cyanovirin-N" evidence="3">
    <location>
        <begin position="239"/>
        <end position="298"/>
    </location>
</feature>
<sequence>MSANEYFSGGGAYEQNEQHRYNNNSSDNQSPWSSPPPIHTPSSSTYEGSYPPSEPPYNSPQPAWGQPTFPRQYETQPYPTQSPCPPYQQGQYNSPEPYPPYPPYYAPRETYPYPPQHQAYLQQPPAYNAGPAAEAPDERGLLGAVAGGATGAFAGHQVHHGVLGAIGGAITGSVAEDAIKKHKKDKKERKEKKKWGHGRRDSSSSSSSPSSSSSDDEHHHHHHRRHSQENHDPNLRGNFSRSSNEIRLEGNYELVAYCNPVSGHPRRSSIPLNNVLTNTFGKFNWARGGNFGASARHIIGVSYVMTPNTGIEDVHIIGTWPGHGREAGSVWKVPSRLAYMPENQPATANAWGYQVTAKMKTYSWMKLLLDCKGPPTEYDDRDLKHSQGEGLLQLPPDTTATEICGNFLREIYNYTLEYLNRRLTAAVAGITDNPFRVLKVILAGGFGDTPYLNVQLKNWCFSMHNIELVCPENPQAAILEGAALSGLQGIKASKKNQSRGIAEYDPWDDHEKLCSSRDVWKTRKGQYIDEKTKFCQEIDVTTTDDEDPSFYAVLSSCTSEPLPTTYLIQLDIFIFGYCPVLDRSGPILVTQQLCKSSSSCKVPQNSSRSSIWGFTALHCAQDFVHDGFPKVTTEQTYRLDSLFVLENDVEVVYNEVDKLRKQDAFPPAPFIKEAF</sequence>
<dbReference type="Pfam" id="PF08881">
    <property type="entry name" value="CVNH"/>
    <property type="match status" value="1"/>
</dbReference>
<proteinExistence type="predicted"/>
<dbReference type="InterPro" id="IPR011058">
    <property type="entry name" value="Cyanovirin-N"/>
</dbReference>
<dbReference type="PANTHER" id="PTHR37014:SF8">
    <property type="entry name" value="RICH PROTEIN, PUTATIVE (AFU_ORTHOLOGUE AFUA_7G04870)-RELATED"/>
    <property type="match status" value="1"/>
</dbReference>
<dbReference type="GO" id="GO:0019867">
    <property type="term" value="C:outer membrane"/>
    <property type="evidence" value="ECO:0007669"/>
    <property type="project" value="InterPro"/>
</dbReference>
<dbReference type="Gene3D" id="2.30.60.10">
    <property type="entry name" value="Cyanovirin-N"/>
    <property type="match status" value="1"/>
</dbReference>
<accession>A0A0U1M108</accession>
<dbReference type="Pfam" id="PF05433">
    <property type="entry name" value="Rick_17kDa_Anti"/>
    <property type="match status" value="1"/>
</dbReference>
<evidence type="ECO:0000259" key="2">
    <source>
        <dbReference type="Pfam" id="PF05433"/>
    </source>
</evidence>
<dbReference type="STRING" id="28573.A0A0U1M108"/>
<keyword evidence="5" id="KW-1185">Reference proteome</keyword>
<evidence type="ECO:0000313" key="5">
    <source>
        <dbReference type="Proteomes" id="UP000054383"/>
    </source>
</evidence>
<evidence type="ECO:0000313" key="4">
    <source>
        <dbReference type="EMBL" id="CRG89102.1"/>
    </source>
</evidence>
<organism evidence="4 5">
    <name type="scientific">Talaromyces islandicus</name>
    <name type="common">Penicillium islandicum</name>
    <dbReference type="NCBI Taxonomy" id="28573"/>
    <lineage>
        <taxon>Eukaryota</taxon>
        <taxon>Fungi</taxon>
        <taxon>Dikarya</taxon>
        <taxon>Ascomycota</taxon>
        <taxon>Pezizomycotina</taxon>
        <taxon>Eurotiomycetes</taxon>
        <taxon>Eurotiomycetidae</taxon>
        <taxon>Eurotiales</taxon>
        <taxon>Trichocomaceae</taxon>
        <taxon>Talaromyces</taxon>
        <taxon>Talaromyces sect. Islandici</taxon>
    </lineage>
</organism>
<evidence type="ECO:0000256" key="1">
    <source>
        <dbReference type="SAM" id="MobiDB-lite"/>
    </source>
</evidence>
<reference evidence="4 5" key="1">
    <citation type="submission" date="2015-04" db="EMBL/GenBank/DDBJ databases">
        <authorList>
            <person name="Syromyatnikov M.Y."/>
            <person name="Popov V.N."/>
        </authorList>
    </citation>
    <scope>NUCLEOTIDE SEQUENCE [LARGE SCALE GENOMIC DNA]</scope>
    <source>
        <strain evidence="4">WF-38-12</strain>
    </source>
</reference>
<name>A0A0U1M108_TALIS</name>
<feature type="compositionally biased region" description="Pro residues" evidence="1">
    <location>
        <begin position="96"/>
        <end position="105"/>
    </location>
</feature>
<dbReference type="InterPro" id="IPR036673">
    <property type="entry name" value="Cyanovirin-N_sf"/>
</dbReference>
<dbReference type="OrthoDB" id="2441380at2759"/>
<feature type="domain" description="Glycine zipper 2TM" evidence="2">
    <location>
        <begin position="142"/>
        <end position="179"/>
    </location>
</feature>
<dbReference type="EMBL" id="CVMT01000005">
    <property type="protein sequence ID" value="CRG89102.1"/>
    <property type="molecule type" value="Genomic_DNA"/>
</dbReference>
<feature type="region of interest" description="Disordered" evidence="1">
    <location>
        <begin position="178"/>
        <end position="241"/>
    </location>
</feature>
<feature type="compositionally biased region" description="Low complexity" evidence="1">
    <location>
        <begin position="203"/>
        <end position="213"/>
    </location>
</feature>
<dbReference type="InterPro" id="IPR008816">
    <property type="entry name" value="Gly_zipper_2TM_dom"/>
</dbReference>
<gene>
    <name evidence="4" type="ORF">PISL3812_06137</name>
</gene>
<dbReference type="AlphaFoldDB" id="A0A0U1M108"/>
<dbReference type="Proteomes" id="UP000054383">
    <property type="component" value="Unassembled WGS sequence"/>
</dbReference>
<dbReference type="PANTHER" id="PTHR37014">
    <property type="entry name" value="EXPRESSION LETHALITY PROTEIN HEL10, PUTATIVE (AFU_ORTHOLOGUE AFUA_1G06580)-RELATED"/>
    <property type="match status" value="1"/>
</dbReference>
<evidence type="ECO:0000259" key="3">
    <source>
        <dbReference type="Pfam" id="PF08881"/>
    </source>
</evidence>